<organism evidence="2 3">
    <name type="scientific">Aspergillus tanneri</name>
    <dbReference type="NCBI Taxonomy" id="1220188"/>
    <lineage>
        <taxon>Eukaryota</taxon>
        <taxon>Fungi</taxon>
        <taxon>Dikarya</taxon>
        <taxon>Ascomycota</taxon>
        <taxon>Pezizomycotina</taxon>
        <taxon>Eurotiomycetes</taxon>
        <taxon>Eurotiomycetidae</taxon>
        <taxon>Eurotiales</taxon>
        <taxon>Aspergillaceae</taxon>
        <taxon>Aspergillus</taxon>
        <taxon>Aspergillus subgen. Circumdati</taxon>
    </lineage>
</organism>
<dbReference type="VEuPathDB" id="FungiDB:EYZ11_011228"/>
<keyword evidence="3" id="KW-1185">Reference proteome</keyword>
<accession>A0A4S3J3N6</accession>
<comment type="caution">
    <text evidence="2">The sequence shown here is derived from an EMBL/GenBank/DDBJ whole genome shotgun (WGS) entry which is preliminary data.</text>
</comment>
<name>A0A4S3J3N6_9EURO</name>
<evidence type="ECO:0000256" key="1">
    <source>
        <dbReference type="SAM" id="Phobius"/>
    </source>
</evidence>
<keyword evidence="1" id="KW-1133">Transmembrane helix</keyword>
<dbReference type="Proteomes" id="UP000308092">
    <property type="component" value="Unassembled WGS sequence"/>
</dbReference>
<gene>
    <name evidence="2" type="ORF">EYZ11_011228</name>
</gene>
<evidence type="ECO:0000313" key="3">
    <source>
        <dbReference type="Proteomes" id="UP000308092"/>
    </source>
</evidence>
<reference evidence="2 3" key="1">
    <citation type="submission" date="2019-03" db="EMBL/GenBank/DDBJ databases">
        <title>The genome sequence of a newly discovered highly antifungal drug resistant Aspergillus species, Aspergillus tanneri NIH 1004.</title>
        <authorList>
            <person name="Mounaud S."/>
            <person name="Singh I."/>
            <person name="Joardar V."/>
            <person name="Pakala S."/>
            <person name="Pakala S."/>
            <person name="Venepally P."/>
            <person name="Hoover J."/>
            <person name="Nierman W."/>
            <person name="Chung J."/>
            <person name="Losada L."/>
        </authorList>
    </citation>
    <scope>NUCLEOTIDE SEQUENCE [LARGE SCALE GENOMIC DNA]</scope>
    <source>
        <strain evidence="2 3">NIH1004</strain>
    </source>
</reference>
<evidence type="ECO:0000313" key="2">
    <source>
        <dbReference type="EMBL" id="THC89325.1"/>
    </source>
</evidence>
<sequence>MQIPRVLKLQRYNAHMYWKITGFVVPTMVIIMWMRNRRLIVSKERQICKSHQAEEHHHPSPIVNNGYDTLQIAQHPDDTYTYDFDNFLPATPDWSGWYYDFSSNFR</sequence>
<evidence type="ECO:0008006" key="4">
    <source>
        <dbReference type="Google" id="ProtNLM"/>
    </source>
</evidence>
<feature type="transmembrane region" description="Helical" evidence="1">
    <location>
        <begin position="16"/>
        <end position="34"/>
    </location>
</feature>
<protein>
    <recommendedName>
        <fullName evidence="4">Transmembrane protein</fullName>
    </recommendedName>
</protein>
<dbReference type="EMBL" id="SOSA01000673">
    <property type="protein sequence ID" value="THC89325.1"/>
    <property type="molecule type" value="Genomic_DNA"/>
</dbReference>
<keyword evidence="1" id="KW-0812">Transmembrane</keyword>
<keyword evidence="1" id="KW-0472">Membrane</keyword>
<proteinExistence type="predicted"/>
<dbReference type="AlphaFoldDB" id="A0A4S3J3N6"/>